<dbReference type="Gene3D" id="1.20.140.10">
    <property type="entry name" value="Butyryl-CoA Dehydrogenase, subunit A, domain 3"/>
    <property type="match status" value="1"/>
</dbReference>
<name>A0A0D6Q2W8_KOMEU</name>
<evidence type="ECO:0000313" key="7">
    <source>
        <dbReference type="Proteomes" id="UP000032675"/>
    </source>
</evidence>
<accession>A0A0D6Q2W8</accession>
<dbReference type="Pfam" id="PF08028">
    <property type="entry name" value="Acyl-CoA_dh_2"/>
    <property type="match status" value="1"/>
</dbReference>
<feature type="domain" description="Acyl-CoA oxidase/dehydrogenase middle" evidence="3">
    <location>
        <begin position="129"/>
        <end position="217"/>
    </location>
</feature>
<evidence type="ECO:0000259" key="5">
    <source>
        <dbReference type="Pfam" id="PF08028"/>
    </source>
</evidence>
<dbReference type="EMBL" id="BANI01000190">
    <property type="protein sequence ID" value="GAN97648.1"/>
    <property type="molecule type" value="Genomic_DNA"/>
</dbReference>
<dbReference type="InterPro" id="IPR006091">
    <property type="entry name" value="Acyl-CoA_Oxase/DH_mid-dom"/>
</dbReference>
<sequence length="389" mass="41412">MGSPSTPAVPTTRQTPDALAARFATRAAAHDRSGEIATENLDECRAAGLLGLTIARADGGQGGGLRQVTDVVGTLATGDPTTALIMAMHFLQHMLIAQSDHWPEAARRQVTETALHDGALINALRVEPELGTPSRGGLPATRITSDAGKVVLNGRKIYSTGSTALRWGTVWVATDEAQPRVGQVLVDLHAPGVRIERSWHQMGMRATGSHTFVFENVELPETALVDLRLPEEWQSNDGALVTGHALAIAALYDGVARAARDWLISFLHARVPTALGRPLATLPRFHTLLGQIDALLMTNRSIMDAALDRAENGIYPGTEANLAKYVVTENAIKAVELGVAAIGNPALSEDNPLERHFRNVLCARIHSPQGDVALAAAGRAALTEPPQRS</sequence>
<dbReference type="CDD" id="cd00567">
    <property type="entry name" value="ACAD"/>
    <property type="match status" value="1"/>
</dbReference>
<gene>
    <name evidence="6" type="ORF">Geu3261_0222_018</name>
</gene>
<feature type="domain" description="Acyl-CoA dehydrogenase C-terminal" evidence="5">
    <location>
        <begin position="247"/>
        <end position="367"/>
    </location>
</feature>
<evidence type="ECO:0000259" key="4">
    <source>
        <dbReference type="Pfam" id="PF02771"/>
    </source>
</evidence>
<dbReference type="InterPro" id="IPR013786">
    <property type="entry name" value="AcylCoA_DH/ox_N"/>
</dbReference>
<dbReference type="Gene3D" id="2.40.110.10">
    <property type="entry name" value="Butyryl-CoA Dehydrogenase, subunit A, domain 2"/>
    <property type="match status" value="1"/>
</dbReference>
<dbReference type="Pfam" id="PF02771">
    <property type="entry name" value="Acyl-CoA_dh_N"/>
    <property type="match status" value="1"/>
</dbReference>
<dbReference type="Gene3D" id="1.10.540.10">
    <property type="entry name" value="Acyl-CoA dehydrogenase/oxidase, N-terminal domain"/>
    <property type="match status" value="1"/>
</dbReference>
<dbReference type="Pfam" id="PF02770">
    <property type="entry name" value="Acyl-CoA_dh_M"/>
    <property type="match status" value="1"/>
</dbReference>
<dbReference type="GO" id="GO:0050660">
    <property type="term" value="F:flavin adenine dinucleotide binding"/>
    <property type="evidence" value="ECO:0007669"/>
    <property type="project" value="InterPro"/>
</dbReference>
<dbReference type="PIRSF" id="PIRSF016578">
    <property type="entry name" value="HsaA"/>
    <property type="match status" value="1"/>
</dbReference>
<keyword evidence="1" id="KW-0285">Flavoprotein</keyword>
<dbReference type="InterPro" id="IPR009100">
    <property type="entry name" value="AcylCoA_DH/oxidase_NM_dom_sf"/>
</dbReference>
<organism evidence="6 7">
    <name type="scientific">Komagataeibacter europaeus NBRC 3261</name>
    <dbReference type="NCBI Taxonomy" id="1234669"/>
    <lineage>
        <taxon>Bacteria</taxon>
        <taxon>Pseudomonadati</taxon>
        <taxon>Pseudomonadota</taxon>
        <taxon>Alphaproteobacteria</taxon>
        <taxon>Acetobacterales</taxon>
        <taxon>Acetobacteraceae</taxon>
        <taxon>Komagataeibacter</taxon>
    </lineage>
</organism>
<evidence type="ECO:0000259" key="3">
    <source>
        <dbReference type="Pfam" id="PF02770"/>
    </source>
</evidence>
<dbReference type="PANTHER" id="PTHR43831:SF1">
    <property type="entry name" value="ISOBUTYRYL-COA DEHYDROGENASE, MITOCHONDRIAL"/>
    <property type="match status" value="1"/>
</dbReference>
<dbReference type="RefSeq" id="WP_048852078.1">
    <property type="nucleotide sequence ID" value="NZ_BANI01000190.1"/>
</dbReference>
<dbReference type="AlphaFoldDB" id="A0A0D6Q2W8"/>
<dbReference type="InterPro" id="IPR013107">
    <property type="entry name" value="Acyl-CoA_DH_C"/>
</dbReference>
<dbReference type="PANTHER" id="PTHR43831">
    <property type="entry name" value="ISOBUTYRYL-COA DEHYDROGENASE"/>
    <property type="match status" value="1"/>
</dbReference>
<comment type="caution">
    <text evidence="6">The sequence shown here is derived from an EMBL/GenBank/DDBJ whole genome shotgun (WGS) entry which is preliminary data.</text>
</comment>
<dbReference type="SUPFAM" id="SSF56645">
    <property type="entry name" value="Acyl-CoA dehydrogenase NM domain-like"/>
    <property type="match status" value="1"/>
</dbReference>
<dbReference type="Proteomes" id="UP000032675">
    <property type="component" value="Unassembled WGS sequence"/>
</dbReference>
<dbReference type="InterPro" id="IPR052547">
    <property type="entry name" value="Mito_Isobutyryl-CoADH"/>
</dbReference>
<reference evidence="6 7" key="1">
    <citation type="submission" date="2012-11" db="EMBL/GenBank/DDBJ databases">
        <title>Whole genome sequence of Gluconacetobacter europaeus NBRC3261.</title>
        <authorList>
            <person name="Azuma Y."/>
            <person name="Higashiura N."/>
            <person name="Hirakawa H."/>
            <person name="Matsushita K."/>
        </authorList>
    </citation>
    <scope>NUCLEOTIDE SEQUENCE [LARGE SCALE GENOMIC DNA]</scope>
    <source>
        <strain evidence="6 7">NBRC 3261</strain>
    </source>
</reference>
<keyword evidence="2" id="KW-0560">Oxidoreductase</keyword>
<dbReference type="SUPFAM" id="SSF47203">
    <property type="entry name" value="Acyl-CoA dehydrogenase C-terminal domain-like"/>
    <property type="match status" value="1"/>
</dbReference>
<dbReference type="InterPro" id="IPR036250">
    <property type="entry name" value="AcylCo_DH-like_C"/>
</dbReference>
<evidence type="ECO:0000313" key="6">
    <source>
        <dbReference type="EMBL" id="GAN97648.1"/>
    </source>
</evidence>
<evidence type="ECO:0000256" key="1">
    <source>
        <dbReference type="ARBA" id="ARBA00022630"/>
    </source>
</evidence>
<evidence type="ECO:0000256" key="2">
    <source>
        <dbReference type="ARBA" id="ARBA00023002"/>
    </source>
</evidence>
<dbReference type="InterPro" id="IPR046373">
    <property type="entry name" value="Acyl-CoA_Oxase/DH_mid-dom_sf"/>
</dbReference>
<dbReference type="GO" id="GO:0016627">
    <property type="term" value="F:oxidoreductase activity, acting on the CH-CH group of donors"/>
    <property type="evidence" value="ECO:0007669"/>
    <property type="project" value="InterPro"/>
</dbReference>
<feature type="domain" description="Acyl-CoA dehydrogenase/oxidase N-terminal" evidence="4">
    <location>
        <begin position="19"/>
        <end position="90"/>
    </location>
</feature>
<protein>
    <submittedName>
        <fullName evidence="6">Acyl-CoA dehydrogenase</fullName>
    </submittedName>
</protein>
<proteinExistence type="predicted"/>
<dbReference type="InterPro" id="IPR037069">
    <property type="entry name" value="AcylCoA_DH/ox_N_sf"/>
</dbReference>